<dbReference type="Gene3D" id="3.30.465.10">
    <property type="match status" value="2"/>
</dbReference>
<dbReference type="SUPFAM" id="SSF56176">
    <property type="entry name" value="FAD-binding/transporter-associated domain-like"/>
    <property type="match status" value="1"/>
</dbReference>
<dbReference type="VEuPathDB" id="FungiDB:Bcin02g00220"/>
<dbReference type="InterPro" id="IPR050432">
    <property type="entry name" value="FAD-linked_Oxidoreductases_BP"/>
</dbReference>
<dbReference type="KEGG" id="bfu:BCIN_02g00220"/>
<dbReference type="PROSITE" id="PS51387">
    <property type="entry name" value="FAD_PCMH"/>
    <property type="match status" value="1"/>
</dbReference>
<organism evidence="4 5">
    <name type="scientific">Botryotinia fuckeliana (strain B05.10)</name>
    <name type="common">Noble rot fungus</name>
    <name type="synonym">Botrytis cinerea</name>
    <dbReference type="NCBI Taxonomy" id="332648"/>
    <lineage>
        <taxon>Eukaryota</taxon>
        <taxon>Fungi</taxon>
        <taxon>Dikarya</taxon>
        <taxon>Ascomycota</taxon>
        <taxon>Pezizomycotina</taxon>
        <taxon>Leotiomycetes</taxon>
        <taxon>Helotiales</taxon>
        <taxon>Sclerotiniaceae</taxon>
        <taxon>Botrytis</taxon>
    </lineage>
</organism>
<dbReference type="InterPro" id="IPR012951">
    <property type="entry name" value="BBE"/>
</dbReference>
<dbReference type="GO" id="GO:0071949">
    <property type="term" value="F:FAD binding"/>
    <property type="evidence" value="ECO:0007669"/>
    <property type="project" value="InterPro"/>
</dbReference>
<evidence type="ECO:0000256" key="1">
    <source>
        <dbReference type="ARBA" id="ARBA00005466"/>
    </source>
</evidence>
<evidence type="ECO:0000259" key="3">
    <source>
        <dbReference type="PROSITE" id="PS51387"/>
    </source>
</evidence>
<dbReference type="Pfam" id="PF08031">
    <property type="entry name" value="BBE"/>
    <property type="match status" value="1"/>
</dbReference>
<keyword evidence="5" id="KW-1185">Reference proteome</keyword>
<dbReference type="AlphaFoldDB" id="A0A384J818"/>
<keyword evidence="2" id="KW-0560">Oxidoreductase</keyword>
<reference evidence="4 5" key="2">
    <citation type="journal article" date="2012" name="Eukaryot. Cell">
        <title>Genome update of Botrytis cinerea strains B05.10 and T4.</title>
        <authorList>
            <person name="Staats M."/>
            <person name="van Kan J.A."/>
        </authorList>
    </citation>
    <scope>NUCLEOTIDE SEQUENCE [LARGE SCALE GENOMIC DNA]</scope>
    <source>
        <strain evidence="4 5">B05.10</strain>
    </source>
</reference>
<protein>
    <recommendedName>
        <fullName evidence="3">FAD-binding PCMH-type domain-containing protein</fullName>
    </recommendedName>
</protein>
<dbReference type="InterPro" id="IPR006094">
    <property type="entry name" value="Oxid_FAD_bind_N"/>
</dbReference>
<evidence type="ECO:0000256" key="2">
    <source>
        <dbReference type="ARBA" id="ARBA00023002"/>
    </source>
</evidence>
<dbReference type="Pfam" id="PF01565">
    <property type="entry name" value="FAD_binding_4"/>
    <property type="match status" value="1"/>
</dbReference>
<evidence type="ECO:0000313" key="4">
    <source>
        <dbReference type="EMBL" id="ATZ46630.1"/>
    </source>
</evidence>
<evidence type="ECO:0000313" key="5">
    <source>
        <dbReference type="Proteomes" id="UP000001798"/>
    </source>
</evidence>
<comment type="similarity">
    <text evidence="1">Belongs to the oxygen-dependent FAD-linked oxidoreductase family.</text>
</comment>
<proteinExistence type="inferred from homology"/>
<name>A0A384J818_BOTFB</name>
<dbReference type="OrthoDB" id="9983560at2759"/>
<dbReference type="GO" id="GO:0016491">
    <property type="term" value="F:oxidoreductase activity"/>
    <property type="evidence" value="ECO:0007669"/>
    <property type="project" value="UniProtKB-KW"/>
</dbReference>
<feature type="domain" description="FAD-binding PCMH-type" evidence="3">
    <location>
        <begin position="146"/>
        <end position="325"/>
    </location>
</feature>
<dbReference type="RefSeq" id="XP_001555842.2">
    <property type="nucleotide sequence ID" value="XM_001555792.2"/>
</dbReference>
<dbReference type="GeneID" id="5436424"/>
<dbReference type="Proteomes" id="UP000001798">
    <property type="component" value="Chromosome 2"/>
</dbReference>
<accession>A0A384J818</accession>
<dbReference type="InterPro" id="IPR036318">
    <property type="entry name" value="FAD-bd_PCMH-like_sf"/>
</dbReference>
<dbReference type="InterPro" id="IPR016169">
    <property type="entry name" value="FAD-bd_PCMH_sub2"/>
</dbReference>
<dbReference type="PANTHER" id="PTHR13878">
    <property type="entry name" value="GULONOLACTONE OXIDASE"/>
    <property type="match status" value="1"/>
</dbReference>
<dbReference type="PANTHER" id="PTHR13878:SF91">
    <property type="entry name" value="FAD BINDING DOMAIN PROTEIN (AFU_ORTHOLOGUE AFUA_6G12070)-RELATED"/>
    <property type="match status" value="1"/>
</dbReference>
<reference evidence="4 5" key="1">
    <citation type="journal article" date="2011" name="PLoS Genet.">
        <title>Genomic analysis of the necrotrophic fungal pathogens Sclerotinia sclerotiorum and Botrytis cinerea.</title>
        <authorList>
            <person name="Amselem J."/>
            <person name="Cuomo C.A."/>
            <person name="van Kan J.A."/>
            <person name="Viaud M."/>
            <person name="Benito E.P."/>
            <person name="Couloux A."/>
            <person name="Coutinho P.M."/>
            <person name="de Vries R.P."/>
            <person name="Dyer P.S."/>
            <person name="Fillinger S."/>
            <person name="Fournier E."/>
            <person name="Gout L."/>
            <person name="Hahn M."/>
            <person name="Kohn L."/>
            <person name="Lapalu N."/>
            <person name="Plummer K.M."/>
            <person name="Pradier J.M."/>
            <person name="Quevillon E."/>
            <person name="Sharon A."/>
            <person name="Simon A."/>
            <person name="ten Have A."/>
            <person name="Tudzynski B."/>
            <person name="Tudzynski P."/>
            <person name="Wincker P."/>
            <person name="Andrew M."/>
            <person name="Anthouard V."/>
            <person name="Beever R.E."/>
            <person name="Beffa R."/>
            <person name="Benoit I."/>
            <person name="Bouzid O."/>
            <person name="Brault B."/>
            <person name="Chen Z."/>
            <person name="Choquer M."/>
            <person name="Collemare J."/>
            <person name="Cotton P."/>
            <person name="Danchin E.G."/>
            <person name="Da Silva C."/>
            <person name="Gautier A."/>
            <person name="Giraud C."/>
            <person name="Giraud T."/>
            <person name="Gonzalez C."/>
            <person name="Grossetete S."/>
            <person name="Guldener U."/>
            <person name="Henrissat B."/>
            <person name="Howlett B.J."/>
            <person name="Kodira C."/>
            <person name="Kretschmer M."/>
            <person name="Lappartient A."/>
            <person name="Leroch M."/>
            <person name="Levis C."/>
            <person name="Mauceli E."/>
            <person name="Neuveglise C."/>
            <person name="Oeser B."/>
            <person name="Pearson M."/>
            <person name="Poulain J."/>
            <person name="Poussereau N."/>
            <person name="Quesneville H."/>
            <person name="Rascle C."/>
            <person name="Schumacher J."/>
            <person name="Segurens B."/>
            <person name="Sexton A."/>
            <person name="Silva E."/>
            <person name="Sirven C."/>
            <person name="Soanes D.M."/>
            <person name="Talbot N.J."/>
            <person name="Templeton M."/>
            <person name="Yandava C."/>
            <person name="Yarden O."/>
            <person name="Zeng Q."/>
            <person name="Rollins J.A."/>
            <person name="Lebrun M.H."/>
            <person name="Dickman M."/>
        </authorList>
    </citation>
    <scope>NUCLEOTIDE SEQUENCE [LARGE SCALE GENOMIC DNA]</scope>
    <source>
        <strain evidence="4 5">B05.10</strain>
    </source>
</reference>
<dbReference type="EMBL" id="CP009806">
    <property type="protein sequence ID" value="ATZ46630.1"/>
    <property type="molecule type" value="Genomic_DNA"/>
</dbReference>
<reference evidence="4 5" key="3">
    <citation type="journal article" date="2017" name="Mol. Plant Pathol.">
        <title>A gapless genome sequence of the fungus Botrytis cinerea.</title>
        <authorList>
            <person name="Van Kan J.A."/>
            <person name="Stassen J.H."/>
            <person name="Mosbach A."/>
            <person name="Van Der Lee T.A."/>
            <person name="Faino L."/>
            <person name="Farmer A.D."/>
            <person name="Papasotiriou D.G."/>
            <person name="Zhou S."/>
            <person name="Seidl M.F."/>
            <person name="Cottam E."/>
            <person name="Edel D."/>
            <person name="Hahn M."/>
            <person name="Schwartz D.C."/>
            <person name="Dietrich R.A."/>
            <person name="Widdison S."/>
            <person name="Scalliet G."/>
        </authorList>
    </citation>
    <scope>NUCLEOTIDE SEQUENCE [LARGE SCALE GENOMIC DNA]</scope>
    <source>
        <strain evidence="4 5">B05.10</strain>
    </source>
</reference>
<dbReference type="InterPro" id="IPR016166">
    <property type="entry name" value="FAD-bd_PCMH"/>
</dbReference>
<sequence length="597" mass="64004">MPCHVLQVAAGTYDLLHGIATTTPWSASMIFLLLLTAFFGSYESLISASPLKSTCRCFPGDSCYPDTTAWDALNATVGGKLIATVPIAAVCHFDQFVAYDEAACATLRDNWFYPETHLPSPSSAMAWLFTNNTCNPFLSSTTPCTLGNYVSYTINATTSNDVKEAINFANSNNIRLVIRGTGHDYNGKSTGAGALSIWTHYMKSISLNESYESQAYTGKSVVLGAGISSIEAYTFADANNGLIVGGNCPTVSLAGGYTQGGGHGPFATKFGLAVDQVLEWEVVTSEGELLTASPTINSDLYWALSGGGGGTYGVVLSVTVKFHPPTSILSSATLQFAPPATGNATAYWNTVKVFLESLPSLVDGGLQLGWTLTPEVFLISPVTGFDVEQAKIDELFAPTISSLEAANISYAYTSSVATSFLSYYESGGFGANVSNTNLAGRLLPRSIVQNSTDSFISILQTIVNNKLIFAGVTLDVNTPVVANAPAISINPYWRQTLMTGVFGAYLDYTDIEQGFQTQDFMTDTIMPALAALTPNGAAYINEADFQQPDWQNVFYGENFNRLSDIKAKYDPRQTFYALGAVGSEKWTERSDGRLCRV</sequence>
<gene>
    <name evidence="4" type="ORF">BCIN_02g00220</name>
</gene>